<accession>A0ABS9AKV1</accession>
<dbReference type="EMBL" id="JABFTT010000020">
    <property type="protein sequence ID" value="MCE8022374.1"/>
    <property type="molecule type" value="Genomic_DNA"/>
</dbReference>
<proteinExistence type="predicted"/>
<feature type="compositionally biased region" description="Low complexity" evidence="1">
    <location>
        <begin position="53"/>
        <end position="65"/>
    </location>
</feature>
<feature type="compositionally biased region" description="Low complexity" evidence="1">
    <location>
        <begin position="89"/>
        <end position="102"/>
    </location>
</feature>
<dbReference type="Proteomes" id="UP001320122">
    <property type="component" value="Unassembled WGS sequence"/>
</dbReference>
<evidence type="ECO:0008006" key="4">
    <source>
        <dbReference type="Google" id="ProtNLM"/>
    </source>
</evidence>
<evidence type="ECO:0000256" key="1">
    <source>
        <dbReference type="SAM" id="MobiDB-lite"/>
    </source>
</evidence>
<keyword evidence="3" id="KW-1185">Reference proteome</keyword>
<feature type="region of interest" description="Disordered" evidence="1">
    <location>
        <begin position="89"/>
        <end position="122"/>
    </location>
</feature>
<sequence length="144" mass="13987">MPSASAMVAVIAFVAIVGVATVAASGATITAICTILGPTLVAAARCAGIAGRSSRAGDAGATGTAPDKVVKDPSVTQIGDNRIMRGQANAASTANITASADAPQNTSTNRQIHATGHDPRSTVAARTAILPGNFGRSSGSAGST</sequence>
<evidence type="ECO:0000313" key="2">
    <source>
        <dbReference type="EMBL" id="MCE8022374.1"/>
    </source>
</evidence>
<feature type="region of interest" description="Disordered" evidence="1">
    <location>
        <begin position="53"/>
        <end position="77"/>
    </location>
</feature>
<organism evidence="2 3">
    <name type="scientific">Billgrantia zhangzhouensis</name>
    <dbReference type="NCBI Taxonomy" id="2733481"/>
    <lineage>
        <taxon>Bacteria</taxon>
        <taxon>Pseudomonadati</taxon>
        <taxon>Pseudomonadota</taxon>
        <taxon>Gammaproteobacteria</taxon>
        <taxon>Oceanospirillales</taxon>
        <taxon>Halomonadaceae</taxon>
        <taxon>Billgrantia</taxon>
    </lineage>
</organism>
<gene>
    <name evidence="2" type="ORF">HOP51_20015</name>
</gene>
<protein>
    <recommendedName>
        <fullName evidence="4">Secreted protein</fullName>
    </recommendedName>
</protein>
<evidence type="ECO:0000313" key="3">
    <source>
        <dbReference type="Proteomes" id="UP001320122"/>
    </source>
</evidence>
<comment type="caution">
    <text evidence="2">The sequence shown here is derived from an EMBL/GenBank/DDBJ whole genome shotgun (WGS) entry which is preliminary data.</text>
</comment>
<name>A0ABS9AKV1_9GAMM</name>
<reference evidence="2 3" key="1">
    <citation type="journal article" date="2021" name="Front. Microbiol.">
        <title>Aerobic Denitrification and Heterotrophic Sulfur Oxidation in the Genus Halomonas Revealed by Six Novel Species Characterizations and Genome-Based Analysis.</title>
        <authorList>
            <person name="Wang L."/>
            <person name="Shao Z."/>
        </authorList>
    </citation>
    <scope>NUCLEOTIDE SEQUENCE [LARGE SCALE GENOMIC DNA]</scope>
    <source>
        <strain evidence="2 3">MCCC 1A11036</strain>
    </source>
</reference>
<dbReference type="RefSeq" id="WP_234275648.1">
    <property type="nucleotide sequence ID" value="NZ_JABFTT010000020.1"/>
</dbReference>
<feature type="compositionally biased region" description="Polar residues" evidence="1">
    <location>
        <begin position="103"/>
        <end position="112"/>
    </location>
</feature>